<dbReference type="AlphaFoldDB" id="A0A8B6EBV3"/>
<organism evidence="3 4">
    <name type="scientific">Mytilus galloprovincialis</name>
    <name type="common">Mediterranean mussel</name>
    <dbReference type="NCBI Taxonomy" id="29158"/>
    <lineage>
        <taxon>Eukaryota</taxon>
        <taxon>Metazoa</taxon>
        <taxon>Spiralia</taxon>
        <taxon>Lophotrochozoa</taxon>
        <taxon>Mollusca</taxon>
        <taxon>Bivalvia</taxon>
        <taxon>Autobranchia</taxon>
        <taxon>Pteriomorphia</taxon>
        <taxon>Mytilida</taxon>
        <taxon>Mytiloidea</taxon>
        <taxon>Mytilidae</taxon>
        <taxon>Mytilinae</taxon>
        <taxon>Mytilus</taxon>
    </lineage>
</organism>
<dbReference type="SUPFAM" id="SSF57845">
    <property type="entry name" value="B-box zinc-binding domain"/>
    <property type="match status" value="1"/>
</dbReference>
<dbReference type="OrthoDB" id="6169603at2759"/>
<dbReference type="InterPro" id="IPR000315">
    <property type="entry name" value="Znf_B-box"/>
</dbReference>
<keyword evidence="1" id="KW-0862">Zinc</keyword>
<dbReference type="SMART" id="SM00336">
    <property type="entry name" value="BBOX"/>
    <property type="match status" value="1"/>
</dbReference>
<gene>
    <name evidence="3" type="ORF">MGAL_10B035144</name>
</gene>
<evidence type="ECO:0000313" key="3">
    <source>
        <dbReference type="EMBL" id="VDI32663.1"/>
    </source>
</evidence>
<dbReference type="Proteomes" id="UP000596742">
    <property type="component" value="Unassembled WGS sequence"/>
</dbReference>
<name>A0A8B6EBV3_MYTGA</name>
<protein>
    <recommendedName>
        <fullName evidence="2">B box-type domain-containing protein</fullName>
    </recommendedName>
</protein>
<dbReference type="SUPFAM" id="SSF101898">
    <property type="entry name" value="NHL repeat"/>
    <property type="match status" value="1"/>
</dbReference>
<dbReference type="GO" id="GO:0008270">
    <property type="term" value="F:zinc ion binding"/>
    <property type="evidence" value="ECO:0007669"/>
    <property type="project" value="UniProtKB-KW"/>
</dbReference>
<accession>A0A8B6EBV3</accession>
<sequence>MATSSPGIGIAQVPVSCYFCKGQDIKWTCVDCNVRMCNSCKITVHQGLQCAQDHEVVSIQDISGSRPGSQEVTSVVISLVVNSFTTTLPAVHSLLCSDDDLLYFTYNGQTSDKCQLVKGKLLKSSIKIIQMLQREISDIAMNKDGEILFIEHHDHKIQVLSHTGEVKTVLDSSPMKLLAIHVNKDNEVVVGLREPGPPFPVHDFSVRQVIIFSGDFQRRETIELDKKGNKLFSYAYRIRTDSRNVVYVIDRFDNDSNGRIVAVDENGRLKFIYDGQKDTGTFQPNGITITPSDNIVVSDYYNEALHVINSKGDLLGLQFIFKDLNIYDSFSLCFDTEGYLLIGCARGDNEDNGKISIVKMVDSLV</sequence>
<evidence type="ECO:0000259" key="2">
    <source>
        <dbReference type="PROSITE" id="PS50119"/>
    </source>
</evidence>
<evidence type="ECO:0000313" key="4">
    <source>
        <dbReference type="Proteomes" id="UP000596742"/>
    </source>
</evidence>
<dbReference type="PROSITE" id="PS50119">
    <property type="entry name" value="ZF_BBOX"/>
    <property type="match status" value="1"/>
</dbReference>
<evidence type="ECO:0000256" key="1">
    <source>
        <dbReference type="PROSITE-ProRule" id="PRU00024"/>
    </source>
</evidence>
<proteinExistence type="predicted"/>
<reference evidence="3" key="1">
    <citation type="submission" date="2018-11" db="EMBL/GenBank/DDBJ databases">
        <authorList>
            <person name="Alioto T."/>
            <person name="Alioto T."/>
        </authorList>
    </citation>
    <scope>NUCLEOTIDE SEQUENCE</scope>
</reference>
<keyword evidence="1" id="KW-0863">Zinc-finger</keyword>
<dbReference type="CDD" id="cd19757">
    <property type="entry name" value="Bbox1"/>
    <property type="match status" value="1"/>
</dbReference>
<dbReference type="EMBL" id="UYJE01004937">
    <property type="protein sequence ID" value="VDI32663.1"/>
    <property type="molecule type" value="Genomic_DNA"/>
</dbReference>
<keyword evidence="4" id="KW-1185">Reference proteome</keyword>
<feature type="domain" description="B box-type" evidence="2">
    <location>
        <begin position="12"/>
        <end position="59"/>
    </location>
</feature>
<dbReference type="InterPro" id="IPR011042">
    <property type="entry name" value="6-blade_b-propeller_TolB-like"/>
</dbReference>
<comment type="caution">
    <text evidence="3">The sequence shown here is derived from an EMBL/GenBank/DDBJ whole genome shotgun (WGS) entry which is preliminary data.</text>
</comment>
<dbReference type="Gene3D" id="2.120.10.30">
    <property type="entry name" value="TolB, C-terminal domain"/>
    <property type="match status" value="1"/>
</dbReference>
<keyword evidence="1" id="KW-0479">Metal-binding</keyword>